<comment type="caution">
    <text evidence="4">The sequence shown here is derived from an EMBL/GenBank/DDBJ whole genome shotgun (WGS) entry which is preliminary data.</text>
</comment>
<organism evidence="4 5">
    <name type="scientific">Escallonia rubra</name>
    <dbReference type="NCBI Taxonomy" id="112253"/>
    <lineage>
        <taxon>Eukaryota</taxon>
        <taxon>Viridiplantae</taxon>
        <taxon>Streptophyta</taxon>
        <taxon>Embryophyta</taxon>
        <taxon>Tracheophyta</taxon>
        <taxon>Spermatophyta</taxon>
        <taxon>Magnoliopsida</taxon>
        <taxon>eudicotyledons</taxon>
        <taxon>Gunneridae</taxon>
        <taxon>Pentapetalae</taxon>
        <taxon>asterids</taxon>
        <taxon>campanulids</taxon>
        <taxon>Escalloniales</taxon>
        <taxon>Escalloniaceae</taxon>
        <taxon>Escallonia</taxon>
    </lineage>
</organism>
<dbReference type="PROSITE" id="PS00375">
    <property type="entry name" value="UDPGT"/>
    <property type="match status" value="1"/>
</dbReference>
<dbReference type="PANTHER" id="PTHR11926:SF1560">
    <property type="entry name" value="UDP-GLYCOSYLTRANSFERASE 74E1-RELATED"/>
    <property type="match status" value="1"/>
</dbReference>
<evidence type="ECO:0000313" key="4">
    <source>
        <dbReference type="EMBL" id="KAK2995881.1"/>
    </source>
</evidence>
<feature type="non-terminal residue" evidence="4">
    <location>
        <position position="863"/>
    </location>
</feature>
<dbReference type="EMBL" id="JAVXUO010000047">
    <property type="protein sequence ID" value="KAK2995881.1"/>
    <property type="molecule type" value="Genomic_DNA"/>
</dbReference>
<dbReference type="GO" id="GO:0080044">
    <property type="term" value="F:quercetin 7-O-glucosyltransferase activity"/>
    <property type="evidence" value="ECO:0007669"/>
    <property type="project" value="TreeGrafter"/>
</dbReference>
<dbReference type="InterPro" id="IPR002213">
    <property type="entry name" value="UDP_glucos_trans"/>
</dbReference>
<dbReference type="SUPFAM" id="SSF53756">
    <property type="entry name" value="UDP-Glycosyltransferase/glycogen phosphorylase"/>
    <property type="match status" value="3"/>
</dbReference>
<comment type="similarity">
    <text evidence="1">Belongs to the UDP-glycosyltransferase family.</text>
</comment>
<evidence type="ECO:0000256" key="1">
    <source>
        <dbReference type="ARBA" id="ARBA00009995"/>
    </source>
</evidence>
<dbReference type="Proteomes" id="UP001187471">
    <property type="component" value="Unassembled WGS sequence"/>
</dbReference>
<accession>A0AA88UUP1</accession>
<feature type="domain" description="Glycosyltransferase N-terminal" evidence="3">
    <location>
        <begin position="448"/>
        <end position="484"/>
    </location>
</feature>
<dbReference type="CDD" id="cd03784">
    <property type="entry name" value="GT1_Gtf-like"/>
    <property type="match status" value="1"/>
</dbReference>
<dbReference type="Pfam" id="PF00201">
    <property type="entry name" value="UDPGT"/>
    <property type="match status" value="1"/>
</dbReference>
<proteinExistence type="inferred from homology"/>
<keyword evidence="2" id="KW-0808">Transferase</keyword>
<dbReference type="FunFam" id="3.40.50.2000:FF:000019">
    <property type="entry name" value="Glycosyltransferase"/>
    <property type="match status" value="1"/>
</dbReference>
<keyword evidence="5" id="KW-1185">Reference proteome</keyword>
<evidence type="ECO:0000256" key="2">
    <source>
        <dbReference type="ARBA" id="ARBA00022679"/>
    </source>
</evidence>
<dbReference type="PANTHER" id="PTHR11926">
    <property type="entry name" value="GLUCOSYL/GLUCURONOSYL TRANSFERASES"/>
    <property type="match status" value="1"/>
</dbReference>
<feature type="domain" description="Glycosyltransferase N-terminal" evidence="3">
    <location>
        <begin position="14"/>
        <end position="52"/>
    </location>
</feature>
<reference evidence="4" key="1">
    <citation type="submission" date="2022-12" db="EMBL/GenBank/DDBJ databases">
        <title>Draft genome assemblies for two species of Escallonia (Escalloniales).</title>
        <authorList>
            <person name="Chanderbali A."/>
            <person name="Dervinis C."/>
            <person name="Anghel I."/>
            <person name="Soltis D."/>
            <person name="Soltis P."/>
            <person name="Zapata F."/>
        </authorList>
    </citation>
    <scope>NUCLEOTIDE SEQUENCE</scope>
    <source>
        <strain evidence="4">UCBG92.1500</strain>
        <tissue evidence="4">Leaf</tissue>
    </source>
</reference>
<dbReference type="InterPro" id="IPR035595">
    <property type="entry name" value="UDP_glycos_trans_CS"/>
</dbReference>
<sequence>KMERREIASSNETHVLVFPFPAQGHINPMVHFSKRLVSKGLKVTLVATKSSMQPQDSSIQIEHISDCFEEGGQKTDSHDAMFDHFRIAVSRGFPELIEKQKSLGCPVKLVVYDSVMPWVLDTAHQLGLYGAAFFTQSCAVCAIYYHEHQGSLQFDPSEGSAVSVPSMPFLRTKDLPSFIYDVSSYPSILRLVVNQFSNSEKADWRLFNTFDKLEGEEVATSSKTHVLVFPFQAQGHMNPMIQFSKRLASKGLKVTLVVTKKSLQSQDSSIKVEHIADFLEDGNQMIDSGDSFVESFRVAVSRGLPELIEKQNSLGCPVKVVVYDASMPWVLDIAHQLGLYGAVFSTQSCAVGAVYYHMHKGSLKNIGPVEGSTVSLPSMPLMETKDLSSFIYDEGSYPSMLRLVLNQFSTFEKADWRLFNTFDKLEGETGNKQLETGEMGSTKAHALVLPFPVQGHINPMLQFSKRLASKGLKVTLVATTNYVQAPDNSIDIEYIPDGSDQTDQKKDAGLERFKSVASRVLPDLIEKLNGYGSCPVKLVVYDSILPWALDIAHELGLCGASFFTQSCAVSAIYYHMSHGSLEIGSLEGENVVLPSMPLMGVKDLPSFISDMDAYPALTVMINEVVNWMANQWPTKTVGPTIPSMYLDKRLEDDKDYGLSLFKPGDEDCIKWLDTKESGSVVYVSFGSLANLGEDQMEELACGLKQSNRYFLWVVRASEESKLPTNFATGASEKGLVVNWCPQLQVLAHPAMGCFMTHCGWNSTLEALSLGVPMLAVPQWTDQPTNAKYVVDIWEAGVRVKVDEKGMIRREEIEMCIREVMEGERGNELKRNAVRWKEFAKEAADEGGSSDKHIDEFISELVCR</sequence>
<dbReference type="AlphaFoldDB" id="A0AA88UUP1"/>
<dbReference type="Gene3D" id="3.40.50.2000">
    <property type="entry name" value="Glycogen Phosphorylase B"/>
    <property type="match status" value="4"/>
</dbReference>
<evidence type="ECO:0000313" key="5">
    <source>
        <dbReference type="Proteomes" id="UP001187471"/>
    </source>
</evidence>
<protein>
    <recommendedName>
        <fullName evidence="3">Glycosyltransferase N-terminal domain-containing protein</fullName>
    </recommendedName>
</protein>
<gene>
    <name evidence="4" type="ORF">RJ640_029606</name>
</gene>
<dbReference type="GO" id="GO:0080043">
    <property type="term" value="F:quercetin 3-O-glucosyltransferase activity"/>
    <property type="evidence" value="ECO:0007669"/>
    <property type="project" value="TreeGrafter"/>
</dbReference>
<name>A0AA88UUP1_9ASTE</name>
<dbReference type="Pfam" id="PF26168">
    <property type="entry name" value="Glyco_transf_N"/>
    <property type="match status" value="2"/>
</dbReference>
<evidence type="ECO:0000259" key="3">
    <source>
        <dbReference type="Pfam" id="PF26168"/>
    </source>
</evidence>
<dbReference type="InterPro" id="IPR058980">
    <property type="entry name" value="Glyco_transf_N"/>
</dbReference>